<reference evidence="2" key="1">
    <citation type="submission" date="2022-06" db="EMBL/GenBank/DDBJ databases">
        <authorList>
            <person name="Berger JAMES D."/>
            <person name="Berger JAMES D."/>
        </authorList>
    </citation>
    <scope>NUCLEOTIDE SEQUENCE [LARGE SCALE GENOMIC DNA]</scope>
</reference>
<feature type="chain" id="PRO_5041727730" description="Ig-like domain-containing protein" evidence="1">
    <location>
        <begin position="24"/>
        <end position="3692"/>
    </location>
</feature>
<evidence type="ECO:0000313" key="2">
    <source>
        <dbReference type="Proteomes" id="UP000050795"/>
    </source>
</evidence>
<accession>A0AA85ITT8</accession>
<name>A0AA85ITT8_TRIRE</name>
<proteinExistence type="predicted"/>
<sequence length="3692" mass="421811">MLILVEVLFCLLVFHLNFNQINGQCVSPVFINGIRYTSCLNGTPCSTSHIYTGNLLPCEEKPLIPFKKKLLVRMKRIHLVICDLETNNSMLAKTIKPYLRVKSELWLRQLHPGIAEVFNPPNQNPYYVECFYINNKSINYQIPIYSVSKRNEIIIEFDTNEILYPGDSVKCQYKLTSNGQYVASDDSSKLIILESSIFPVYQAFNRLTDSLYAVKEFPIGGRWNAYCQLGKWRSETKSIIVKGYPQQPEFIPIENEPKLYKCYTPNEDYLINKTITIELIKGEEEIFYISGALLQLNIDNDIQGEFIYQCTISTGLFQTTKYWRIDYSYSDLMNTLTIEPNYDIIPLGSSNVNFQCSNSNNINNNSINSNTSTSIQNNLHLTINIYKLPFLYNPTVLSEKELTVERIHSNQIKISFFSIGQYALLCTVNKTESLLYAYRMIKVEDLYSIEVNEKNLFYAKNMQSAVIHCQSRNFSTHGVDIKMSYMDGEAYQFTMKSNSAVGVWPLNKITRMQCSMTIQSTFHISKIIYGIIVNDIKLSITPNETEYYFEVNQLWKIGCLFNPKDVHQVVDYTPIWEITSQDKDQSLSYIVHNNWLISMRDNHNATNNTNNSITKLSVGKYTAKCFVLNHAEIAPKYVNITVLPMTELKITPSRMIVWSNEMMTTVYTCTASLNNHLHNYSSNTTTTNTRLITKTTQTWMKYISGTKQFQPIRGKLKGIKVNTSNPCTIGLYCCMLKTLSGVIKKCFVIKTIAFPGFKISNKFTYGSIHNYNQSMKVEVLPISVFHQYQIKCTFVIGKRRLFALYNSNQLIHRYKRENDECSQYVCIFLSNDMSFVSDAEQICSFTGDDLLEFVYEENSPHNNRLYKHWSGLVKCQMRNETLRNLIPIDDYHIEYISGIKYPIIKDTIYIYSALTKESDNLWFFKYICTLSDRHSKIIVVTERSLVDDPYLILHPNIRYITYNLFPKCIDNYGNSMELLPDPTDLRSPIFTCDHKHNCTIFGKHLDQSKFFCKHTQSDLMLNVELTLLTNITPIFTPQYNVIYKGDQPILRCIAPAIETFTNYTFIIELNNFTIYPIYYKHHYGLRNEAHVHLHRLNIRRQEIWIFTCRLLDNTTNIQIGYAQFKSIVSVHPMVLQLKGDTKITYLTTPTKITCSLNGSNSFTPLLYWDILHGPMKCIHTTGRHLKIIPQNKCYGVILARCYAFYENILISYIEYKNILLPIHPRISLSVEPMRRFLFTGESITLNVILQPRDQLSDDLIYAIMSHANITILHNGNMVYQQIYMDGKNSNTENNSSMTTEISSIKLTIPSSASRNQMDKSIQKIVLHLELFESSYVASTEHEIRIIDRPKMLFPTSGQCSIGKQFSPNTWSTVSLIDGYDVSDIFSEQITWPYSMERSKGTYQCVHHFKETKLHAKFSRQNSDAPHIKLSIIPNIRRIDTIQLPKLQCILDNWMYSTVNNNYSIYFIRIKDTHKLFNIQGNQLIPKNLSTNTDTILYECILEINEQVYRESLNLIYESPLEIRPKVYMVQLETNTSVIYHLYVRNNETVKPVNWSYTILQVTPDLDVYINQIGFDGQLMITPLFRQYRKPGRLMLQVWIKSAYKEGFIETVQNVHFRVLEKIASILSDRFMKNKKRKKVKTPYTDNMLTTTFDTIGTLNGNDGEDIEVFAGSDKTFRCGYLPPSDFPGVWSAKILSGRRDLVKFETNKQGKRTEVFIKPPTKYPVYITGGKIIIECTFTDPVSGQKIFSFNKTFSILDNAIGTLNGLDDKEIIISVGSNETFSCGMLPYQSEDAIKGYWTARIVDGDIEDFIYLEKVSKHMLIKPPVRQPFYMFNGYAKIECIYRYTSNKQIVFEFNKTITITGSIKGTLNGIDDKDVKLIIGTNKTLRCGLLPASFESRLVAKWTGKIISGSKDLVAVNIQKNGQTYIQPLAKHGVYLKEGEFIFQCILQHARKKNYNIYEFNRTVTITSCDYKGTLNGIDDSSHILLPLGSNTRLNCSLLPGSVDTQVNGYWNGSITDRSNKILSLSRQNGQVFINPPNGSKVYDNQGHVRLTCSFIAKSNNYVIFKMITDISVSSCNIRGTLNGIDDSNLVIRYGSSRTYKCGILPNIEEKFNGYWIAEIISGSNDTISIVRENNQTYIKPPLFSNAYTVTGTIQLECSLRSTSRNHSIYSFRKFLTVYKMHYEKLDIEYTNEMTAYIGSSTKFKCYYKLDNFLKTYYNGYWIAKIVDGDKDIISVVEEDIEANGNTDRLHNDQIIQPPSGSRIYTKSGKVFIDCKFIDAIDNGRVVLSSVKTISILKTQLKGTLNGIDNKDVTVKLGTSKTFQCGILMNDQNIQGYWTGSLVHGQIDAVSLIHDNNNNNDKVKIKPRKCSSVYDIKGSVDVKCTFVNMKHDIQFMFTKTIHIVDAGYTGSLNGLTDSDVTVPVGSSDIIKCGILPNTNTNEFLTIGYWYARVVNALIQPTNNSDVFYVEGVVEIECILKRYDNNQVIFAFNKTFEVNGCNITGTLNGIDSYTDVYIFWLSKNTLQCGFLPTHLNTQLKGKWKAKITKGNKNILSIDSKTKISPIIDAVIETKKDGKSSVEVECSFTYNNRLMYTFKKMIHVTYGDYGSLDDKTTGDVDVLYLSKDKIKCGYLYPGIAKQANAYWYGRAIDGITSVVKVTRNENETYFLPPHSNGFYYLGSVRVQCYLIQRKPWKTLLIYYRFINVILKDNPVLLNVYNKEDTYFYTGSSTRGSCDFLPADELYTDDTYWKVDIINGDSDIIAIDDNNYTKPRFRPPFDKAVYENVGHVEVQCTLYNKTNNTLVHSAIKNIYIIATHRKGTLNGIDESNITVEVNSNKIFECGILPKEDNNSTLQQYWRGRIVTSTTKDIVHLDMSTGKVIIRPPKQQDTYRKTGQVVIECLMKYTLNEIEFGFNKTFSVIDMNIKGTLNGIDEFNVTTSIGSHDTFKCGALPTNADRNYDAYWIAKVVDVNIQPKYASYGYHEAGHVTIECTLIERSSQRVILSFTRTLEIIACGMDGTLNGVNTLDLYWSVGTNKTAECGLLPNRLVKQLNGYWEVEILTGLNDLISLSTHENRTIITPPKDHQVYYNTGRIEVRCILRNFEDKRIIFEFTKKVTITGDDTPIFMNMNENESFTVFLNSKRPIMCGGLSFEELNELKIFWAVNITGGKRDIIAVNLTHDNNQIIIPPKRGKGSFSLPGQIRVLCILRNSPDGEYLHSHTKIINITEYNTNVESIFVYDVQQSNISVPIGSNEEIPCDSSLRSSASTPPSSLSSSLELCSQHRGRQLKRPLGYQCYYWRGKIINNSSNIENILSLDLSNDRVIIKPPKCSPFYTMKGYATIECTLINQLHEIKMKFIKTVRITDPILIGTLNGINESNITVLLNTSKTYQCGFLPINYMKSGIYNGQWNAKLLDGGTPNLVSITKCHNQLEITPPSGLSTYSTIGQVLIECSFTLNHSESNQTIFSFVKSFSVITHDKAGTLNGYDSSNIIVSIDSSDKFQCGLLYGIDAWLKGYWKANIINGLKNIVSLNVINGQVLIEPPHGSKYYNAYGEVTIECIFINQDNDNKMFSFIKNLTIENYGIEFFPKNQIIYIGDKDEITCAIVTKQGSIIYEEGSLHVQLLSGDDSLIEIDNTDIHPVIKPRKKVPSVYDKSGEFRIQCIFTNYKGYTLRKQLRVQISEAEHNSEE</sequence>
<dbReference type="WBParaSite" id="TREG1_119620.1">
    <property type="protein sequence ID" value="TREG1_119620.1"/>
    <property type="gene ID" value="TREG1_119620"/>
</dbReference>
<reference evidence="3" key="2">
    <citation type="submission" date="2023-11" db="UniProtKB">
        <authorList>
            <consortium name="WormBaseParasite"/>
        </authorList>
    </citation>
    <scope>IDENTIFICATION</scope>
</reference>
<dbReference type="Proteomes" id="UP000050795">
    <property type="component" value="Unassembled WGS sequence"/>
</dbReference>
<evidence type="ECO:0000313" key="3">
    <source>
        <dbReference type="WBParaSite" id="TREG1_119620.1"/>
    </source>
</evidence>
<protein>
    <recommendedName>
        <fullName evidence="4">Ig-like domain-containing protein</fullName>
    </recommendedName>
</protein>
<evidence type="ECO:0008006" key="4">
    <source>
        <dbReference type="Google" id="ProtNLM"/>
    </source>
</evidence>
<evidence type="ECO:0000256" key="1">
    <source>
        <dbReference type="SAM" id="SignalP"/>
    </source>
</evidence>
<keyword evidence="1" id="KW-0732">Signal</keyword>
<feature type="signal peptide" evidence="1">
    <location>
        <begin position="1"/>
        <end position="23"/>
    </location>
</feature>
<organism evidence="2 3">
    <name type="scientific">Trichobilharzia regenti</name>
    <name type="common">Nasal bird schistosome</name>
    <dbReference type="NCBI Taxonomy" id="157069"/>
    <lineage>
        <taxon>Eukaryota</taxon>
        <taxon>Metazoa</taxon>
        <taxon>Spiralia</taxon>
        <taxon>Lophotrochozoa</taxon>
        <taxon>Platyhelminthes</taxon>
        <taxon>Trematoda</taxon>
        <taxon>Digenea</taxon>
        <taxon>Strigeidida</taxon>
        <taxon>Schistosomatoidea</taxon>
        <taxon>Schistosomatidae</taxon>
        <taxon>Trichobilharzia</taxon>
    </lineage>
</organism>
<keyword evidence="2" id="KW-1185">Reference proteome</keyword>